<accession>A0ACC0UJ37</accession>
<name>A0ACC0UJ37_9AGAM</name>
<dbReference type="Proteomes" id="UP001207468">
    <property type="component" value="Unassembled WGS sequence"/>
</dbReference>
<evidence type="ECO:0000313" key="1">
    <source>
        <dbReference type="EMBL" id="KAI9511713.1"/>
    </source>
</evidence>
<evidence type="ECO:0000313" key="2">
    <source>
        <dbReference type="Proteomes" id="UP001207468"/>
    </source>
</evidence>
<organism evidence="1 2">
    <name type="scientific">Russula earlei</name>
    <dbReference type="NCBI Taxonomy" id="71964"/>
    <lineage>
        <taxon>Eukaryota</taxon>
        <taxon>Fungi</taxon>
        <taxon>Dikarya</taxon>
        <taxon>Basidiomycota</taxon>
        <taxon>Agaricomycotina</taxon>
        <taxon>Agaricomycetes</taxon>
        <taxon>Russulales</taxon>
        <taxon>Russulaceae</taxon>
        <taxon>Russula</taxon>
    </lineage>
</organism>
<proteinExistence type="predicted"/>
<keyword evidence="2" id="KW-1185">Reference proteome</keyword>
<comment type="caution">
    <text evidence="1">The sequence shown here is derived from an EMBL/GenBank/DDBJ whole genome shotgun (WGS) entry which is preliminary data.</text>
</comment>
<reference evidence="1" key="1">
    <citation type="submission" date="2021-03" db="EMBL/GenBank/DDBJ databases">
        <title>Evolutionary priming and transition to the ectomycorrhizal habit in an iconic lineage of mushroom-forming fungi: is preadaptation a requirement?</title>
        <authorList>
            <consortium name="DOE Joint Genome Institute"/>
            <person name="Looney B.P."/>
            <person name="Miyauchi S."/>
            <person name="Morin E."/>
            <person name="Drula E."/>
            <person name="Courty P.E."/>
            <person name="Chicoki N."/>
            <person name="Fauchery L."/>
            <person name="Kohler A."/>
            <person name="Kuo A."/>
            <person name="LaButti K."/>
            <person name="Pangilinan J."/>
            <person name="Lipzen A."/>
            <person name="Riley R."/>
            <person name="Andreopoulos W."/>
            <person name="He G."/>
            <person name="Johnson J."/>
            <person name="Barry K.W."/>
            <person name="Grigoriev I.V."/>
            <person name="Nagy L."/>
            <person name="Hibbett D."/>
            <person name="Henrissat B."/>
            <person name="Matheny P.B."/>
            <person name="Labbe J."/>
            <person name="Martin A.F."/>
        </authorList>
    </citation>
    <scope>NUCLEOTIDE SEQUENCE</scope>
    <source>
        <strain evidence="1">BPL698</strain>
    </source>
</reference>
<sequence length="141" mass="15901">MFFISHAFSHTLFLSLSLPSANAERGRPNCLVYGKNQAPVRDRCRSKCLASHHASVMDDDSRERHPPIDISTHRKERKGALRWVLRYHGQERLISGSSNAMNGKEIPSSPITNQRQSSSRSVVIGLISIYQNIRSRYGPCP</sequence>
<protein>
    <submittedName>
        <fullName evidence="1">Uncharacterized protein</fullName>
    </submittedName>
</protein>
<gene>
    <name evidence="1" type="ORF">F5148DRAFT_225431</name>
</gene>
<dbReference type="EMBL" id="JAGFNK010000017">
    <property type="protein sequence ID" value="KAI9511713.1"/>
    <property type="molecule type" value="Genomic_DNA"/>
</dbReference>